<keyword evidence="3" id="KW-0862">Zinc</keyword>
<comment type="domain">
    <text evidence="3">2 residues (Tyr-65 and Arg-68) present in a large hydrophobic pocket are probably involved in substrate specificity. They are important for desuccinylation activity, but dispensable for deacetylation activity.</text>
</comment>
<keyword evidence="7" id="KW-1185">Reference proteome</keyword>
<dbReference type="InterPro" id="IPR026591">
    <property type="entry name" value="Sirtuin_cat_small_dom_sf"/>
</dbReference>
<comment type="function">
    <text evidence="3">NAD-dependent lysine deacetylase and desuccinylase that specifically removes acetyl and succinyl groups on target proteins. Modulates the activities of several proteins which are inactive in their acylated form.</text>
</comment>
<dbReference type="GO" id="GO:0008270">
    <property type="term" value="F:zinc ion binding"/>
    <property type="evidence" value="ECO:0007669"/>
    <property type="project" value="UniProtKB-UniRule"/>
</dbReference>
<dbReference type="HAMAP" id="MF_01121">
    <property type="entry name" value="Sirtuin_ClassIII"/>
    <property type="match status" value="1"/>
</dbReference>
<dbReference type="SUPFAM" id="SSF52467">
    <property type="entry name" value="DHS-like NAD/FAD-binding domain"/>
    <property type="match status" value="1"/>
</dbReference>
<dbReference type="Proteomes" id="UP000502706">
    <property type="component" value="Chromosome"/>
</dbReference>
<dbReference type="InterPro" id="IPR050134">
    <property type="entry name" value="NAD-dep_sirtuin_deacylases"/>
</dbReference>
<dbReference type="NCBIfam" id="NF001753">
    <property type="entry name" value="PRK00481.1-3"/>
    <property type="match status" value="1"/>
</dbReference>
<dbReference type="GO" id="GO:0017136">
    <property type="term" value="F:histone deacetylase activity, NAD-dependent"/>
    <property type="evidence" value="ECO:0007669"/>
    <property type="project" value="TreeGrafter"/>
</dbReference>
<comment type="catalytic activity">
    <reaction evidence="3">
        <text>N(6)-succinyl-L-lysyl-[protein] + NAD(+) + H2O = 2''-O-succinyl-ADP-D-ribose + nicotinamide + L-lysyl-[protein]</text>
        <dbReference type="Rhea" id="RHEA:47668"/>
        <dbReference type="Rhea" id="RHEA-COMP:9752"/>
        <dbReference type="Rhea" id="RHEA-COMP:11877"/>
        <dbReference type="ChEBI" id="CHEBI:15377"/>
        <dbReference type="ChEBI" id="CHEBI:17154"/>
        <dbReference type="ChEBI" id="CHEBI:29969"/>
        <dbReference type="ChEBI" id="CHEBI:57540"/>
        <dbReference type="ChEBI" id="CHEBI:87830"/>
        <dbReference type="ChEBI" id="CHEBI:87832"/>
    </reaction>
</comment>
<feature type="binding site" evidence="3">
    <location>
        <position position="65"/>
    </location>
    <ligand>
        <name>substrate</name>
    </ligand>
</feature>
<dbReference type="PANTHER" id="PTHR11085">
    <property type="entry name" value="NAD-DEPENDENT PROTEIN DEACYLASE SIRTUIN-5, MITOCHONDRIAL-RELATED"/>
    <property type="match status" value="1"/>
</dbReference>
<dbReference type="InterPro" id="IPR003000">
    <property type="entry name" value="Sirtuin"/>
</dbReference>
<dbReference type="InterPro" id="IPR029035">
    <property type="entry name" value="DHS-like_NAD/FAD-binding_dom"/>
</dbReference>
<dbReference type="GO" id="GO:0036054">
    <property type="term" value="F:protein-malonyllysine demalonylase activity"/>
    <property type="evidence" value="ECO:0007669"/>
    <property type="project" value="InterPro"/>
</dbReference>
<comment type="caution">
    <text evidence="3 4">Lacks conserved residue(s) required for the propagation of feature annotation.</text>
</comment>
<dbReference type="InterPro" id="IPR027546">
    <property type="entry name" value="Sirtuin_class_III"/>
</dbReference>
<comment type="cofactor">
    <cofactor evidence="3">
        <name>Zn(2+)</name>
        <dbReference type="ChEBI" id="CHEBI:29105"/>
    </cofactor>
    <text evidence="3">Binds 1 zinc ion per subunit.</text>
</comment>
<evidence type="ECO:0000259" key="5">
    <source>
        <dbReference type="PROSITE" id="PS50305"/>
    </source>
</evidence>
<feature type="binding site" evidence="3">
    <location>
        <position position="145"/>
    </location>
    <ligand>
        <name>Zn(2+)</name>
        <dbReference type="ChEBI" id="CHEBI:29105"/>
    </ligand>
</feature>
<dbReference type="GO" id="GO:0005737">
    <property type="term" value="C:cytoplasm"/>
    <property type="evidence" value="ECO:0007669"/>
    <property type="project" value="UniProtKB-SubCell"/>
</dbReference>
<keyword evidence="3" id="KW-0963">Cytoplasm</keyword>
<keyword evidence="1" id="KW-0808">Transferase</keyword>
<evidence type="ECO:0000256" key="4">
    <source>
        <dbReference type="PROSITE-ProRule" id="PRU00236"/>
    </source>
</evidence>
<evidence type="ECO:0000256" key="2">
    <source>
        <dbReference type="ARBA" id="ARBA00023027"/>
    </source>
</evidence>
<dbReference type="CDD" id="cd01412">
    <property type="entry name" value="SIRT5_Af1_CobB"/>
    <property type="match status" value="1"/>
</dbReference>
<name>A0A6G8Q2W4_9ACTN</name>
<feature type="binding site" evidence="3">
    <location>
        <begin position="185"/>
        <end position="187"/>
    </location>
    <ligand>
        <name>NAD(+)</name>
        <dbReference type="ChEBI" id="CHEBI:57540"/>
    </ligand>
</feature>
<comment type="catalytic activity">
    <reaction evidence="3">
        <text>N(6)-acetyl-L-lysyl-[protein] + NAD(+) + H2O = 2''-O-acetyl-ADP-D-ribose + nicotinamide + L-lysyl-[protein]</text>
        <dbReference type="Rhea" id="RHEA:43636"/>
        <dbReference type="Rhea" id="RHEA-COMP:9752"/>
        <dbReference type="Rhea" id="RHEA-COMP:10731"/>
        <dbReference type="ChEBI" id="CHEBI:15377"/>
        <dbReference type="ChEBI" id="CHEBI:17154"/>
        <dbReference type="ChEBI" id="CHEBI:29969"/>
        <dbReference type="ChEBI" id="CHEBI:57540"/>
        <dbReference type="ChEBI" id="CHEBI:61930"/>
        <dbReference type="ChEBI" id="CHEBI:83767"/>
        <dbReference type="EC" id="2.3.1.286"/>
    </reaction>
</comment>
<protein>
    <recommendedName>
        <fullName evidence="3">NAD-dependent protein deacylase</fullName>
        <ecNumber evidence="3">2.3.1.286</ecNumber>
    </recommendedName>
    <alternativeName>
        <fullName evidence="3">Regulatory protein SIR2 homolog</fullName>
    </alternativeName>
</protein>
<sequence>MTDALVSALRRARSVAVLTGSGVSAESGVPTFRDAQTGLWARYEPQELATPEAFERDPGLVWEWYEWRRDLVRAAKPNPGHRALTELERRVPSFSLATQNVDGLHRRAGSESVLELHGNIMRSKCSVEGMEAEPREGDESVPPLCPGCGGFLRPDVVWFGEALPEDAFAAASGAARGCDVFLSAGTSSLVYPAASLPYEAARSGALLVEINPDDTPLTQHADHALRGRAGEVLPALVAALGEA</sequence>
<feature type="active site" description="Proton acceptor" evidence="3">
    <location>
        <position position="117"/>
    </location>
</feature>
<dbReference type="KEGG" id="rmar:GBA65_11175"/>
<dbReference type="EMBL" id="CP045121">
    <property type="protein sequence ID" value="QIN80770.1"/>
    <property type="molecule type" value="Genomic_DNA"/>
</dbReference>
<comment type="similarity">
    <text evidence="3">Belongs to the sirtuin family. Class III subfamily.</text>
</comment>
<keyword evidence="2 3" id="KW-0520">NAD</keyword>
<evidence type="ECO:0000313" key="6">
    <source>
        <dbReference type="EMBL" id="QIN80770.1"/>
    </source>
</evidence>
<dbReference type="AlphaFoldDB" id="A0A6G8Q2W4"/>
<dbReference type="GO" id="GO:0070403">
    <property type="term" value="F:NAD+ binding"/>
    <property type="evidence" value="ECO:0007669"/>
    <property type="project" value="UniProtKB-UniRule"/>
</dbReference>
<dbReference type="GO" id="GO:0036055">
    <property type="term" value="F:protein-succinyllysine desuccinylase activity"/>
    <property type="evidence" value="ECO:0007669"/>
    <property type="project" value="UniProtKB-UniRule"/>
</dbReference>
<feature type="binding site" evidence="3">
    <location>
        <position position="125"/>
    </location>
    <ligand>
        <name>Zn(2+)</name>
        <dbReference type="ChEBI" id="CHEBI:29105"/>
    </ligand>
</feature>
<dbReference type="Pfam" id="PF02146">
    <property type="entry name" value="SIR2"/>
    <property type="match status" value="1"/>
</dbReference>
<gene>
    <name evidence="3" type="primary">cobB</name>
    <name evidence="6" type="ORF">GBA65_11175</name>
</gene>
<feature type="binding site" evidence="3">
    <location>
        <position position="229"/>
    </location>
    <ligand>
        <name>NAD(+)</name>
        <dbReference type="ChEBI" id="CHEBI:57540"/>
    </ligand>
</feature>
<dbReference type="Gene3D" id="3.40.50.1220">
    <property type="entry name" value="TPP-binding domain"/>
    <property type="match status" value="1"/>
</dbReference>
<dbReference type="PROSITE" id="PS50305">
    <property type="entry name" value="SIRTUIN"/>
    <property type="match status" value="1"/>
</dbReference>
<organism evidence="6 7">
    <name type="scientific">Rubrobacter marinus</name>
    <dbReference type="NCBI Taxonomy" id="2653852"/>
    <lineage>
        <taxon>Bacteria</taxon>
        <taxon>Bacillati</taxon>
        <taxon>Actinomycetota</taxon>
        <taxon>Rubrobacteria</taxon>
        <taxon>Rubrobacterales</taxon>
        <taxon>Rubrobacteraceae</taxon>
        <taxon>Rubrobacter</taxon>
    </lineage>
</organism>
<evidence type="ECO:0000256" key="1">
    <source>
        <dbReference type="ARBA" id="ARBA00022679"/>
    </source>
</evidence>
<dbReference type="PANTHER" id="PTHR11085:SF4">
    <property type="entry name" value="NAD-DEPENDENT PROTEIN DEACYLASE"/>
    <property type="match status" value="1"/>
</dbReference>
<feature type="binding site" evidence="3">
    <location>
        <position position="68"/>
    </location>
    <ligand>
        <name>substrate</name>
    </ligand>
</feature>
<feature type="binding site" evidence="3">
    <location>
        <begin position="211"/>
        <end position="213"/>
    </location>
    <ligand>
        <name>NAD(+)</name>
        <dbReference type="ChEBI" id="CHEBI:57540"/>
    </ligand>
</feature>
<feature type="binding site" evidence="3">
    <location>
        <begin position="99"/>
        <end position="102"/>
    </location>
    <ligand>
        <name>NAD(+)</name>
        <dbReference type="ChEBI" id="CHEBI:57540"/>
    </ligand>
</feature>
<evidence type="ECO:0000313" key="7">
    <source>
        <dbReference type="Proteomes" id="UP000502706"/>
    </source>
</evidence>
<keyword evidence="3" id="KW-0479">Metal-binding</keyword>
<proteinExistence type="inferred from homology"/>
<reference evidence="6 7" key="1">
    <citation type="submission" date="2019-10" db="EMBL/GenBank/DDBJ databases">
        <title>Rubrobacter sp nov SCSIO 52915 isolated from a deep-sea sediment in the South China Sea.</title>
        <authorList>
            <person name="Chen R.W."/>
        </authorList>
    </citation>
    <scope>NUCLEOTIDE SEQUENCE [LARGE SCALE GENOMIC DNA]</scope>
    <source>
        <strain evidence="6 7">SCSIO 52915</strain>
    </source>
</reference>
<dbReference type="Gene3D" id="3.30.1600.10">
    <property type="entry name" value="SIR2/SIRT2 'Small Domain"/>
    <property type="match status" value="1"/>
</dbReference>
<comment type="subcellular location">
    <subcellularLocation>
        <location evidence="3">Cytoplasm</location>
    </subcellularLocation>
</comment>
<accession>A0A6G8Q2W4</accession>
<dbReference type="InterPro" id="IPR026590">
    <property type="entry name" value="Ssirtuin_cat_dom"/>
</dbReference>
<evidence type="ECO:0000256" key="3">
    <source>
        <dbReference type="HAMAP-Rule" id="MF_01121"/>
    </source>
</evidence>
<dbReference type="EC" id="2.3.1.286" evidence="3"/>
<feature type="domain" description="Deacetylase sirtuin-type" evidence="5">
    <location>
        <begin position="1"/>
        <end position="243"/>
    </location>
</feature>